<evidence type="ECO:0000256" key="6">
    <source>
        <dbReference type="SAM" id="MobiDB-lite"/>
    </source>
</evidence>
<dbReference type="GO" id="GO:0016020">
    <property type="term" value="C:membrane"/>
    <property type="evidence" value="ECO:0007669"/>
    <property type="project" value="UniProtKB-SubCell"/>
</dbReference>
<dbReference type="InterPro" id="IPR052337">
    <property type="entry name" value="SAT4-like"/>
</dbReference>
<evidence type="ECO:0000313" key="10">
    <source>
        <dbReference type="Proteomes" id="UP000813385"/>
    </source>
</evidence>
<dbReference type="OrthoDB" id="5329176at2759"/>
<dbReference type="Pfam" id="PF20684">
    <property type="entry name" value="Fung_rhodopsin"/>
    <property type="match status" value="1"/>
</dbReference>
<comment type="subcellular location">
    <subcellularLocation>
        <location evidence="1">Membrane</location>
        <topology evidence="1">Multi-pass membrane protein</topology>
    </subcellularLocation>
</comment>
<evidence type="ECO:0000256" key="1">
    <source>
        <dbReference type="ARBA" id="ARBA00004141"/>
    </source>
</evidence>
<dbReference type="AlphaFoldDB" id="A0A8K0X3S0"/>
<feature type="transmembrane region" description="Helical" evidence="7">
    <location>
        <begin position="204"/>
        <end position="225"/>
    </location>
</feature>
<sequence length="371" mass="40785">MAPSDQERQNSLVAATIALTVTSLIVVGLRVFARAWLIKKAGYDDWLICLAVLCSVGYMVEVLLGRDNGMGFPMGTLSMENMINLMKITLAIQATYYIAIAAIKISILLMYLRFAVDDRFRQIVIGTVIFHVVFLFVCLVVVFTQCQPISKFWDLLGTKPGSCTINTTAFFYFTSAVNIITDIFILGLPVKTLIGINRPTREKVALLCIFLVGTFASITSVIRLHTIYTYTLADDPFRHSILVNLWSVIEINTGIICASVPALKALFTPRVIREATSRYKKSSGSHNGGGGGGSRLGIFSKTRGQEKIEGSGHVDAAITEAGPQSWNMATYPSKGIEARTEFEMSDRRQGKDSEASSQECIVLRPDVERGL</sequence>
<evidence type="ECO:0000256" key="7">
    <source>
        <dbReference type="SAM" id="Phobius"/>
    </source>
</evidence>
<evidence type="ECO:0000256" key="5">
    <source>
        <dbReference type="ARBA" id="ARBA00038359"/>
    </source>
</evidence>
<keyword evidence="4 7" id="KW-0472">Membrane</keyword>
<evidence type="ECO:0000256" key="3">
    <source>
        <dbReference type="ARBA" id="ARBA00022989"/>
    </source>
</evidence>
<feature type="transmembrane region" description="Helical" evidence="7">
    <location>
        <begin position="123"/>
        <end position="143"/>
    </location>
</feature>
<comment type="caution">
    <text evidence="9">The sequence shown here is derived from an EMBL/GenBank/DDBJ whole genome shotgun (WGS) entry which is preliminary data.</text>
</comment>
<feature type="compositionally biased region" description="Basic and acidic residues" evidence="6">
    <location>
        <begin position="337"/>
        <end position="354"/>
    </location>
</feature>
<evidence type="ECO:0000256" key="2">
    <source>
        <dbReference type="ARBA" id="ARBA00022692"/>
    </source>
</evidence>
<feature type="transmembrane region" description="Helical" evidence="7">
    <location>
        <begin position="85"/>
        <end position="111"/>
    </location>
</feature>
<reference evidence="9" key="1">
    <citation type="journal article" date="2021" name="Nat. Commun.">
        <title>Genetic determinants of endophytism in the Arabidopsis root mycobiome.</title>
        <authorList>
            <person name="Mesny F."/>
            <person name="Miyauchi S."/>
            <person name="Thiergart T."/>
            <person name="Pickel B."/>
            <person name="Atanasova L."/>
            <person name="Karlsson M."/>
            <person name="Huettel B."/>
            <person name="Barry K.W."/>
            <person name="Haridas S."/>
            <person name="Chen C."/>
            <person name="Bauer D."/>
            <person name="Andreopoulos W."/>
            <person name="Pangilinan J."/>
            <person name="LaButti K."/>
            <person name="Riley R."/>
            <person name="Lipzen A."/>
            <person name="Clum A."/>
            <person name="Drula E."/>
            <person name="Henrissat B."/>
            <person name="Kohler A."/>
            <person name="Grigoriev I.V."/>
            <person name="Martin F.M."/>
            <person name="Hacquard S."/>
        </authorList>
    </citation>
    <scope>NUCLEOTIDE SEQUENCE</scope>
    <source>
        <strain evidence="9">MPI-CAGE-AT-0016</strain>
    </source>
</reference>
<feature type="transmembrane region" description="Helical" evidence="7">
    <location>
        <begin position="169"/>
        <end position="192"/>
    </location>
</feature>
<protein>
    <recommendedName>
        <fullName evidence="8">Rhodopsin domain-containing protein</fullName>
    </recommendedName>
</protein>
<accession>A0A8K0X3S0</accession>
<keyword evidence="3 7" id="KW-1133">Transmembrane helix</keyword>
<dbReference type="PANTHER" id="PTHR33048">
    <property type="entry name" value="PTH11-LIKE INTEGRAL MEMBRANE PROTEIN (AFU_ORTHOLOGUE AFUA_5G11245)"/>
    <property type="match status" value="1"/>
</dbReference>
<feature type="transmembrane region" description="Helical" evidence="7">
    <location>
        <begin position="245"/>
        <end position="267"/>
    </location>
</feature>
<evidence type="ECO:0000259" key="8">
    <source>
        <dbReference type="Pfam" id="PF20684"/>
    </source>
</evidence>
<feature type="transmembrane region" description="Helical" evidence="7">
    <location>
        <begin position="12"/>
        <end position="33"/>
    </location>
</feature>
<proteinExistence type="inferred from homology"/>
<organism evidence="9 10">
    <name type="scientific">Plectosphaerella cucumerina</name>
    <dbReference type="NCBI Taxonomy" id="40658"/>
    <lineage>
        <taxon>Eukaryota</taxon>
        <taxon>Fungi</taxon>
        <taxon>Dikarya</taxon>
        <taxon>Ascomycota</taxon>
        <taxon>Pezizomycotina</taxon>
        <taxon>Sordariomycetes</taxon>
        <taxon>Hypocreomycetidae</taxon>
        <taxon>Glomerellales</taxon>
        <taxon>Plectosphaerellaceae</taxon>
        <taxon>Plectosphaerella</taxon>
    </lineage>
</organism>
<feature type="transmembrane region" description="Helical" evidence="7">
    <location>
        <begin position="45"/>
        <end position="65"/>
    </location>
</feature>
<dbReference type="Proteomes" id="UP000813385">
    <property type="component" value="Unassembled WGS sequence"/>
</dbReference>
<name>A0A8K0X3S0_9PEZI</name>
<keyword evidence="10" id="KW-1185">Reference proteome</keyword>
<dbReference type="EMBL" id="JAGPXD010000003">
    <property type="protein sequence ID" value="KAH7362474.1"/>
    <property type="molecule type" value="Genomic_DNA"/>
</dbReference>
<feature type="region of interest" description="Disordered" evidence="6">
    <location>
        <begin position="337"/>
        <end position="371"/>
    </location>
</feature>
<evidence type="ECO:0000256" key="4">
    <source>
        <dbReference type="ARBA" id="ARBA00023136"/>
    </source>
</evidence>
<gene>
    <name evidence="9" type="ORF">B0T11DRAFT_84638</name>
</gene>
<dbReference type="PANTHER" id="PTHR33048:SF123">
    <property type="entry name" value="INTEGRAL MEMBRANE PROTEIN"/>
    <property type="match status" value="1"/>
</dbReference>
<comment type="similarity">
    <text evidence="5">Belongs to the SAT4 family.</text>
</comment>
<feature type="domain" description="Rhodopsin" evidence="8">
    <location>
        <begin position="29"/>
        <end position="267"/>
    </location>
</feature>
<evidence type="ECO:0000313" key="9">
    <source>
        <dbReference type="EMBL" id="KAH7362474.1"/>
    </source>
</evidence>
<dbReference type="InterPro" id="IPR049326">
    <property type="entry name" value="Rhodopsin_dom_fungi"/>
</dbReference>
<keyword evidence="2 7" id="KW-0812">Transmembrane</keyword>